<comment type="caution">
    <text evidence="1">The sequence shown here is derived from an EMBL/GenBank/DDBJ whole genome shotgun (WGS) entry which is preliminary data.</text>
</comment>
<evidence type="ECO:0000313" key="1">
    <source>
        <dbReference type="EMBL" id="KAL1413515.1"/>
    </source>
</evidence>
<evidence type="ECO:0000313" key="2">
    <source>
        <dbReference type="Proteomes" id="UP001565368"/>
    </source>
</evidence>
<sequence length="62" mass="6676">MSNTTAPPALSITALASRVPQCARLAYNYTSPSGPVYFNILDASGRQLLERGNWMTSTARGE</sequence>
<dbReference type="EMBL" id="JBBXJM010000001">
    <property type="protein sequence ID" value="KAL1413515.1"/>
    <property type="molecule type" value="Genomic_DNA"/>
</dbReference>
<keyword evidence="2" id="KW-1185">Reference proteome</keyword>
<accession>A0ABR3QFK3</accession>
<organism evidence="1 2">
    <name type="scientific">Vanrija albida</name>
    <dbReference type="NCBI Taxonomy" id="181172"/>
    <lineage>
        <taxon>Eukaryota</taxon>
        <taxon>Fungi</taxon>
        <taxon>Dikarya</taxon>
        <taxon>Basidiomycota</taxon>
        <taxon>Agaricomycotina</taxon>
        <taxon>Tremellomycetes</taxon>
        <taxon>Trichosporonales</taxon>
        <taxon>Trichosporonaceae</taxon>
        <taxon>Vanrija</taxon>
    </lineage>
</organism>
<gene>
    <name evidence="1" type="ORF">Q8F55_001289</name>
</gene>
<reference evidence="1 2" key="1">
    <citation type="submission" date="2023-08" db="EMBL/GenBank/DDBJ databases">
        <title>Annotated Genome Sequence of Vanrija albida AlHP1.</title>
        <authorList>
            <person name="Herzog R."/>
        </authorList>
    </citation>
    <scope>NUCLEOTIDE SEQUENCE [LARGE SCALE GENOMIC DNA]</scope>
    <source>
        <strain evidence="1 2">AlHP1</strain>
    </source>
</reference>
<name>A0ABR3QFK3_9TREE</name>
<protein>
    <submittedName>
        <fullName evidence="1">Uncharacterized protein</fullName>
    </submittedName>
</protein>
<dbReference type="RefSeq" id="XP_069213459.1">
    <property type="nucleotide sequence ID" value="XM_069349915.1"/>
</dbReference>
<dbReference type="GeneID" id="95982332"/>
<dbReference type="Proteomes" id="UP001565368">
    <property type="component" value="Unassembled WGS sequence"/>
</dbReference>
<proteinExistence type="predicted"/>